<dbReference type="PROSITE" id="PS50937">
    <property type="entry name" value="HTH_MERR_2"/>
    <property type="match status" value="1"/>
</dbReference>
<comment type="caution">
    <text evidence="3">The sequence shown here is derived from an EMBL/GenBank/DDBJ whole genome shotgun (WGS) entry which is preliminary data.</text>
</comment>
<dbReference type="AlphaFoldDB" id="A0A103ZHA5"/>
<keyword evidence="1" id="KW-0238">DNA-binding</keyword>
<feature type="domain" description="HTH merR-type" evidence="2">
    <location>
        <begin position="13"/>
        <end position="75"/>
    </location>
</feature>
<proteinExistence type="predicted"/>
<dbReference type="PANTHER" id="PTHR30204:SF93">
    <property type="entry name" value="HTH MERR-TYPE DOMAIN-CONTAINING PROTEIN"/>
    <property type="match status" value="1"/>
</dbReference>
<evidence type="ECO:0000256" key="1">
    <source>
        <dbReference type="ARBA" id="ARBA00023125"/>
    </source>
</evidence>
<sequence>MSTSTPRLNASAAAARLGVSIKALRLYERHGLVTPERTPAGYRAYGPDDLARAADIAALRALGLGLAQVARVLDGDARSLDDALAAHEAALDHGIQDLVRKVDRVRAIRAGLARGRMPADGELTRLVDDSSAGVAFSLPWPWGGERFECRDIRPLNYIIGPLGSGKTRLALRLADALPGAAFVGLDRLEHDGAAARDVLRTDPALKSRVDRASAALAARGATPSAALTALLVALEAEGPRTRVVDMIEQDLDRPTQQALIARLREQAAAGMRPLFLLTRSSAILDLSAVGPHEAIILCPANHSPPSRVAPYPGSPGYEAVATCLAPPEIRARIAHPPEAAQALVTAPSAPSCGPSPG</sequence>
<dbReference type="EMBL" id="LOYH01000062">
    <property type="protein sequence ID" value="KVK80025.1"/>
    <property type="molecule type" value="Genomic_DNA"/>
</dbReference>
<dbReference type="CDD" id="cd00592">
    <property type="entry name" value="HTH_MerR-like"/>
    <property type="match status" value="1"/>
</dbReference>
<accession>A0A103ZHA5</accession>
<organism evidence="3 4">
    <name type="scientific">Burkholderia cepacia</name>
    <name type="common">Pseudomonas cepacia</name>
    <dbReference type="NCBI Taxonomy" id="292"/>
    <lineage>
        <taxon>Bacteria</taxon>
        <taxon>Pseudomonadati</taxon>
        <taxon>Pseudomonadota</taxon>
        <taxon>Betaproteobacteria</taxon>
        <taxon>Burkholderiales</taxon>
        <taxon>Burkholderiaceae</taxon>
        <taxon>Burkholderia</taxon>
        <taxon>Burkholderia cepacia complex</taxon>
    </lineage>
</organism>
<dbReference type="InterPro" id="IPR000551">
    <property type="entry name" value="MerR-type_HTH_dom"/>
</dbReference>
<dbReference type="InterPro" id="IPR009061">
    <property type="entry name" value="DNA-bd_dom_put_sf"/>
</dbReference>
<evidence type="ECO:0000259" key="2">
    <source>
        <dbReference type="PROSITE" id="PS50937"/>
    </source>
</evidence>
<dbReference type="PANTHER" id="PTHR30204">
    <property type="entry name" value="REDOX-CYCLING DRUG-SENSING TRANSCRIPTIONAL ACTIVATOR SOXR"/>
    <property type="match status" value="1"/>
</dbReference>
<dbReference type="PROSITE" id="PS00552">
    <property type="entry name" value="HTH_MERR_1"/>
    <property type="match status" value="1"/>
</dbReference>
<dbReference type="Gene3D" id="3.40.50.300">
    <property type="entry name" value="P-loop containing nucleotide triphosphate hydrolases"/>
    <property type="match status" value="1"/>
</dbReference>
<reference evidence="3 4" key="1">
    <citation type="submission" date="2015-11" db="EMBL/GenBank/DDBJ databases">
        <title>Expanding the genomic diversity of Burkholderia species for the development of highly accurate diagnostics.</title>
        <authorList>
            <person name="Sahl J."/>
            <person name="Keim P."/>
            <person name="Wagner D."/>
        </authorList>
    </citation>
    <scope>NUCLEOTIDE SEQUENCE [LARGE SCALE GENOMIC DNA]</scope>
    <source>
        <strain evidence="3 4">MSMB1302</strain>
    </source>
</reference>
<dbReference type="RefSeq" id="WP_059523573.1">
    <property type="nucleotide sequence ID" value="NZ_LOXZ01000030.1"/>
</dbReference>
<dbReference type="Gene3D" id="1.10.1660.10">
    <property type="match status" value="1"/>
</dbReference>
<dbReference type="SUPFAM" id="SSF46955">
    <property type="entry name" value="Putative DNA-binding domain"/>
    <property type="match status" value="1"/>
</dbReference>
<evidence type="ECO:0000313" key="3">
    <source>
        <dbReference type="EMBL" id="KVK80025.1"/>
    </source>
</evidence>
<dbReference type="GO" id="GO:0003700">
    <property type="term" value="F:DNA-binding transcription factor activity"/>
    <property type="evidence" value="ECO:0007669"/>
    <property type="project" value="InterPro"/>
</dbReference>
<name>A0A103ZHA5_BURCE</name>
<dbReference type="SUPFAM" id="SSF52540">
    <property type="entry name" value="P-loop containing nucleoside triphosphate hydrolases"/>
    <property type="match status" value="1"/>
</dbReference>
<dbReference type="Pfam" id="PF13411">
    <property type="entry name" value="MerR_1"/>
    <property type="match status" value="1"/>
</dbReference>
<dbReference type="GO" id="GO:0003677">
    <property type="term" value="F:DNA binding"/>
    <property type="evidence" value="ECO:0007669"/>
    <property type="project" value="UniProtKB-KW"/>
</dbReference>
<dbReference type="InterPro" id="IPR047057">
    <property type="entry name" value="MerR_fam"/>
</dbReference>
<dbReference type="InterPro" id="IPR027417">
    <property type="entry name" value="P-loop_NTPase"/>
</dbReference>
<dbReference type="Proteomes" id="UP000069001">
    <property type="component" value="Unassembled WGS sequence"/>
</dbReference>
<dbReference type="SMART" id="SM00422">
    <property type="entry name" value="HTH_MERR"/>
    <property type="match status" value="1"/>
</dbReference>
<evidence type="ECO:0000313" key="4">
    <source>
        <dbReference type="Proteomes" id="UP000069001"/>
    </source>
</evidence>
<protein>
    <submittedName>
        <fullName evidence="3">MerR family transcriptional regulator</fullName>
    </submittedName>
</protein>
<gene>
    <name evidence="3" type="ORF">WS90_01410</name>
</gene>